<dbReference type="AlphaFoldDB" id="A0A9X3IJ85"/>
<comment type="similarity">
    <text evidence="1">Belongs to the N(4)/N(6)-methyltransferase family.</text>
</comment>
<dbReference type="PROSITE" id="PS00092">
    <property type="entry name" value="N6_MTASE"/>
    <property type="match status" value="1"/>
</dbReference>
<feature type="region of interest" description="Disordered" evidence="7">
    <location>
        <begin position="220"/>
        <end position="258"/>
    </location>
</feature>
<evidence type="ECO:0000313" key="9">
    <source>
        <dbReference type="EMBL" id="MCX5568188.1"/>
    </source>
</evidence>
<evidence type="ECO:0000256" key="5">
    <source>
        <dbReference type="ARBA" id="ARBA00022691"/>
    </source>
</evidence>
<gene>
    <name evidence="9" type="ORF">OSH07_03180</name>
</gene>
<comment type="caution">
    <text evidence="9">The sequence shown here is derived from an EMBL/GenBank/DDBJ whole genome shotgun (WGS) entry which is preliminary data.</text>
</comment>
<keyword evidence="3" id="KW-0489">Methyltransferase</keyword>
<evidence type="ECO:0000256" key="1">
    <source>
        <dbReference type="ARBA" id="ARBA00006594"/>
    </source>
</evidence>
<dbReference type="EMBL" id="JAPKNK010000001">
    <property type="protein sequence ID" value="MCX5568188.1"/>
    <property type="molecule type" value="Genomic_DNA"/>
</dbReference>
<evidence type="ECO:0000256" key="7">
    <source>
        <dbReference type="SAM" id="MobiDB-lite"/>
    </source>
</evidence>
<evidence type="ECO:0000256" key="2">
    <source>
        <dbReference type="ARBA" id="ARBA00011900"/>
    </source>
</evidence>
<dbReference type="PRINTS" id="PR00506">
    <property type="entry name" value="D21N6MTFRASE"/>
</dbReference>
<protein>
    <recommendedName>
        <fullName evidence="2">site-specific DNA-methyltransferase (adenine-specific)</fullName>
        <ecNumber evidence="2">2.1.1.72</ecNumber>
    </recommendedName>
</protein>
<accession>A0A9X3IJ85</accession>
<feature type="domain" description="DNA methylase N-4/N-6" evidence="8">
    <location>
        <begin position="90"/>
        <end position="468"/>
    </location>
</feature>
<dbReference type="Proteomes" id="UP001144805">
    <property type="component" value="Unassembled WGS sequence"/>
</dbReference>
<dbReference type="RefSeq" id="WP_266337141.1">
    <property type="nucleotide sequence ID" value="NZ_JAPKNK010000001.1"/>
</dbReference>
<organism evidence="9 10">
    <name type="scientific">Kaistia nematophila</name>
    <dbReference type="NCBI Taxonomy" id="2994654"/>
    <lineage>
        <taxon>Bacteria</taxon>
        <taxon>Pseudomonadati</taxon>
        <taxon>Pseudomonadota</taxon>
        <taxon>Alphaproteobacteria</taxon>
        <taxon>Hyphomicrobiales</taxon>
        <taxon>Kaistiaceae</taxon>
        <taxon>Kaistia</taxon>
    </lineage>
</organism>
<evidence type="ECO:0000259" key="8">
    <source>
        <dbReference type="Pfam" id="PF01555"/>
    </source>
</evidence>
<dbReference type="GO" id="GO:0009007">
    <property type="term" value="F:site-specific DNA-methyltransferase (adenine-specific) activity"/>
    <property type="evidence" value="ECO:0007669"/>
    <property type="project" value="UniProtKB-EC"/>
</dbReference>
<comment type="catalytic activity">
    <reaction evidence="6">
        <text>a 2'-deoxyadenosine in DNA + S-adenosyl-L-methionine = an N(6)-methyl-2'-deoxyadenosine in DNA + S-adenosyl-L-homocysteine + H(+)</text>
        <dbReference type="Rhea" id="RHEA:15197"/>
        <dbReference type="Rhea" id="RHEA-COMP:12418"/>
        <dbReference type="Rhea" id="RHEA-COMP:12419"/>
        <dbReference type="ChEBI" id="CHEBI:15378"/>
        <dbReference type="ChEBI" id="CHEBI:57856"/>
        <dbReference type="ChEBI" id="CHEBI:59789"/>
        <dbReference type="ChEBI" id="CHEBI:90615"/>
        <dbReference type="ChEBI" id="CHEBI:90616"/>
        <dbReference type="EC" id="2.1.1.72"/>
    </reaction>
</comment>
<reference evidence="9" key="1">
    <citation type="submission" date="2022-11" db="EMBL/GenBank/DDBJ databases">
        <title>Biodiversity and phylogenetic relationships of bacteria.</title>
        <authorList>
            <person name="Machado R.A.R."/>
            <person name="Bhat A."/>
            <person name="Loulou A."/>
            <person name="Kallel S."/>
        </authorList>
    </citation>
    <scope>NUCLEOTIDE SEQUENCE</scope>
    <source>
        <strain evidence="9">K-TC2</strain>
    </source>
</reference>
<sequence length="643" mass="72193">MNYDELPRSALIRLLQEHDEALQQAGRDGITMNYSGRTAPWQITRLVKPKLSVISKKLSCGDEAAQCENEIWEGENLSTMVSLYRHRGKVDLILTDPPYNTGSDFRYNDKWDQDPNDPDLGELVAEVDGSRHSKWLKFMTPRIWMMKEMLKPGGVLSICIDHRELYRLGMLLDEIFGEENRLAIINWQKTAAPRPDKSHVSTSTEYVLVYAKDLAKARTLSTGRSEHDNRRYSNPDNDGDGLWREGNLTARSSSPKDEYGIQSPFTGEVHYPAGHGSWRHPKRNIKNWLQGWGAAYEERDIGDGRAQALMVKGAAANNVPVAVSKKALARLAKPEWPFVWFGRDGQGRPRVKTYLEGIKRGKVPVTYWAEEDLGYPVELDATSWGYKESGRTSDGVSELTSIVGANHGFATVKPLKLFSKLIQLWCPDGGLILDPFAGSGTTGHAVLRLNHETGATRRFIMIEQGNSEKKDHYAKTLTADRIRRVVAGDWASGKQPALGGGFRFIQLRREKIDARAVNALAREEMIDLLLNSYWDKAEKARSYLHRYAVGSHKYLFATNPKNEGFFLVWDSPETPSVLNRDVFKAIVAESAGAGLAERYHVYASIAPYTGAGVEFYKIPDRVLEHIGFNARADSYSNVADENA</sequence>
<dbReference type="Gene3D" id="3.40.50.150">
    <property type="entry name" value="Vaccinia Virus protein VP39"/>
    <property type="match status" value="1"/>
</dbReference>
<dbReference type="InterPro" id="IPR002941">
    <property type="entry name" value="DNA_methylase_N4/N6"/>
</dbReference>
<name>A0A9X3IJ85_9HYPH</name>
<dbReference type="Pfam" id="PF01555">
    <property type="entry name" value="N6_N4_Mtase"/>
    <property type="match status" value="1"/>
</dbReference>
<keyword evidence="4" id="KW-0808">Transferase</keyword>
<dbReference type="GO" id="GO:0008170">
    <property type="term" value="F:N-methyltransferase activity"/>
    <property type="evidence" value="ECO:0007669"/>
    <property type="project" value="InterPro"/>
</dbReference>
<evidence type="ECO:0000313" key="10">
    <source>
        <dbReference type="Proteomes" id="UP001144805"/>
    </source>
</evidence>
<feature type="compositionally biased region" description="Basic and acidic residues" evidence="7">
    <location>
        <begin position="224"/>
        <end position="233"/>
    </location>
</feature>
<dbReference type="InterPro" id="IPR002295">
    <property type="entry name" value="N4/N6-MTase_EcoPI_Mod-like"/>
</dbReference>
<keyword evidence="10" id="KW-1185">Reference proteome</keyword>
<dbReference type="InterPro" id="IPR029063">
    <property type="entry name" value="SAM-dependent_MTases_sf"/>
</dbReference>
<dbReference type="SUPFAM" id="SSF53335">
    <property type="entry name" value="S-adenosyl-L-methionine-dependent methyltransferases"/>
    <property type="match status" value="1"/>
</dbReference>
<dbReference type="GO" id="GO:0003677">
    <property type="term" value="F:DNA binding"/>
    <property type="evidence" value="ECO:0007669"/>
    <property type="project" value="InterPro"/>
</dbReference>
<dbReference type="EC" id="2.1.1.72" evidence="2"/>
<keyword evidence="5" id="KW-0949">S-adenosyl-L-methionine</keyword>
<dbReference type="InterPro" id="IPR002052">
    <property type="entry name" value="DNA_methylase_N6_adenine_CS"/>
</dbReference>
<dbReference type="GO" id="GO:0032259">
    <property type="term" value="P:methylation"/>
    <property type="evidence" value="ECO:0007669"/>
    <property type="project" value="UniProtKB-KW"/>
</dbReference>
<evidence type="ECO:0000256" key="6">
    <source>
        <dbReference type="ARBA" id="ARBA00047942"/>
    </source>
</evidence>
<proteinExistence type="inferred from homology"/>
<evidence type="ECO:0000256" key="3">
    <source>
        <dbReference type="ARBA" id="ARBA00022603"/>
    </source>
</evidence>
<evidence type="ECO:0000256" key="4">
    <source>
        <dbReference type="ARBA" id="ARBA00022679"/>
    </source>
</evidence>